<organism evidence="2 3">
    <name type="scientific">Nesidiocoris tenuis</name>
    <dbReference type="NCBI Taxonomy" id="355587"/>
    <lineage>
        <taxon>Eukaryota</taxon>
        <taxon>Metazoa</taxon>
        <taxon>Ecdysozoa</taxon>
        <taxon>Arthropoda</taxon>
        <taxon>Hexapoda</taxon>
        <taxon>Insecta</taxon>
        <taxon>Pterygota</taxon>
        <taxon>Neoptera</taxon>
        <taxon>Paraneoptera</taxon>
        <taxon>Hemiptera</taxon>
        <taxon>Heteroptera</taxon>
        <taxon>Panheteroptera</taxon>
        <taxon>Cimicomorpha</taxon>
        <taxon>Miridae</taxon>
        <taxon>Dicyphina</taxon>
        <taxon>Nesidiocoris</taxon>
    </lineage>
</organism>
<proteinExistence type="predicted"/>
<name>A0ABN7A6W6_9HEMI</name>
<sequence>MVRPHFIKMTSSGKSPGIISNRVAASKNRVLPSNNDKPPGQTQVRAYSPAQSTRCETMKENFLAGSSSQFLDIDGNESVALDRPVDLAPKDTSHKIKRHLSLYDLTQLPQSTKVNRPQISSKPGKKSECHHSGDADRSISSANKRGQLTLPKGSEQLDLPYVVPKFMPSFREIMMESKKENPMVSITESTPPSLQKWAVEWNSEPKSLSISELQEDLLREAEENNLRRESKRRLVGRSFSEGRRYFENKNSFEGMMHADETKKAHDRQRWQTVSETVNPPRGVVFNASDRSGISDLGKFGKLKNISDGFKKYSFAETISRKDPNSPVNRGYSDSIPRIFKQNSHVYDEDEQEFYEWFKHKLSKASEFSRQTGQNSSNSVKSTRTMSNYEGLRAIGDTDKAAPPQDETSEKRFSENTPDVYDRPAPITKLSASEKNSSFYQWLSSRICIPVDRSNWRAKAKGETNGDETGDLKPSKYPWSCSYSRKPVSYTEESSQPLNGNFDEFLNEPSSANATAFYRKVKSQMTLKRPKLTRVRKAKSLVGVRPLTANRQNRKETEKDDNRQRVLLKKSVPYSQWTVNSELDHIRHLRGLELKDVSVKASNVENLGDRQQSGSSPPLKFSNDSIRYKKQPCGSWWCAKESVSPYLGKNPDTSSVHDTDFIGFSSISDDPVSTMDFLLNSQPNDDTDYKASEHNEEEYDTENCAESSKYCSDTPNSLWCINQGETNYRTDGSKEYGLHQDPDDSKKNADEVRLKFQKDLQNEEAATDAEWNRAVGPRSVWPNDDDLIRRLGGEVTKIDLFSLSCHSRPF</sequence>
<evidence type="ECO:0000313" key="3">
    <source>
        <dbReference type="Proteomes" id="UP001307889"/>
    </source>
</evidence>
<accession>A0ABN7A6W6</accession>
<feature type="region of interest" description="Disordered" evidence="1">
    <location>
        <begin position="107"/>
        <end position="143"/>
    </location>
</feature>
<reference evidence="2 3" key="1">
    <citation type="submission" date="2023-09" db="EMBL/GenBank/DDBJ databases">
        <title>Nesidiocoris tenuis whole genome shotgun sequence.</title>
        <authorList>
            <person name="Shibata T."/>
            <person name="Shimoda M."/>
            <person name="Kobayashi T."/>
            <person name="Uehara T."/>
        </authorList>
    </citation>
    <scope>NUCLEOTIDE SEQUENCE [LARGE SCALE GENOMIC DNA]</scope>
    <source>
        <strain evidence="2 3">Japan</strain>
    </source>
</reference>
<feature type="compositionally biased region" description="Polar residues" evidence="1">
    <location>
        <begin position="107"/>
        <end position="121"/>
    </location>
</feature>
<evidence type="ECO:0000256" key="1">
    <source>
        <dbReference type="SAM" id="MobiDB-lite"/>
    </source>
</evidence>
<gene>
    <name evidence="2" type="ORF">NTJ_00760</name>
</gene>
<feature type="compositionally biased region" description="Basic and acidic residues" evidence="1">
    <location>
        <begin position="552"/>
        <end position="563"/>
    </location>
</feature>
<feature type="region of interest" description="Disordered" evidence="1">
    <location>
        <begin position="395"/>
        <end position="424"/>
    </location>
</feature>
<keyword evidence="3" id="KW-1185">Reference proteome</keyword>
<evidence type="ECO:0000313" key="2">
    <source>
        <dbReference type="EMBL" id="BES87954.1"/>
    </source>
</evidence>
<feature type="compositionally biased region" description="Basic and acidic residues" evidence="1">
    <location>
        <begin position="125"/>
        <end position="137"/>
    </location>
</feature>
<dbReference type="Proteomes" id="UP001307889">
    <property type="component" value="Chromosome 1"/>
</dbReference>
<protein>
    <submittedName>
        <fullName evidence="2">Uncharacterized protein</fullName>
    </submittedName>
</protein>
<dbReference type="EMBL" id="AP028909">
    <property type="protein sequence ID" value="BES87954.1"/>
    <property type="molecule type" value="Genomic_DNA"/>
</dbReference>
<feature type="region of interest" description="Disordered" evidence="1">
    <location>
        <begin position="543"/>
        <end position="563"/>
    </location>
</feature>